<protein>
    <submittedName>
        <fullName evidence="8">Synaptic vesicle glycoprotein 2B</fullName>
    </submittedName>
</protein>
<feature type="transmembrane region" description="Helical" evidence="7">
    <location>
        <begin position="42"/>
        <end position="61"/>
    </location>
</feature>
<organism evidence="8">
    <name type="scientific">Bactrocera latifrons</name>
    <name type="common">Malaysian fruit fly</name>
    <name type="synonym">Chaetodacus latifrons</name>
    <dbReference type="NCBI Taxonomy" id="174628"/>
    <lineage>
        <taxon>Eukaryota</taxon>
        <taxon>Metazoa</taxon>
        <taxon>Ecdysozoa</taxon>
        <taxon>Arthropoda</taxon>
        <taxon>Hexapoda</taxon>
        <taxon>Insecta</taxon>
        <taxon>Pterygota</taxon>
        <taxon>Neoptera</taxon>
        <taxon>Endopterygota</taxon>
        <taxon>Diptera</taxon>
        <taxon>Brachycera</taxon>
        <taxon>Muscomorpha</taxon>
        <taxon>Tephritoidea</taxon>
        <taxon>Tephritidae</taxon>
        <taxon>Bactrocera</taxon>
        <taxon>Bactrocera</taxon>
    </lineage>
</organism>
<evidence type="ECO:0000256" key="4">
    <source>
        <dbReference type="ARBA" id="ARBA00022692"/>
    </source>
</evidence>
<feature type="transmembrane region" description="Helical" evidence="7">
    <location>
        <begin position="5"/>
        <end position="22"/>
    </location>
</feature>
<evidence type="ECO:0000256" key="3">
    <source>
        <dbReference type="ARBA" id="ARBA00022448"/>
    </source>
</evidence>
<gene>
    <name evidence="8" type="primary">Sv2b_0</name>
    <name evidence="8" type="ORF">c5_g3_i2</name>
</gene>
<dbReference type="SUPFAM" id="SSF103473">
    <property type="entry name" value="MFS general substrate transporter"/>
    <property type="match status" value="1"/>
</dbReference>
<keyword evidence="6 7" id="KW-0472">Membrane</keyword>
<sequence length="102" mass="11475">MGSAFIFALGAMILPMIAFLVINRDWVLPLSFLGIDYKPWRLFIIVCGIPGFLCGLSLFVLPESPKFLLAIGEESKAIEVLQKIHRWNGGKEELIMTHQSQQ</sequence>
<dbReference type="GO" id="GO:0022857">
    <property type="term" value="F:transmembrane transporter activity"/>
    <property type="evidence" value="ECO:0007669"/>
    <property type="project" value="InterPro"/>
</dbReference>
<dbReference type="GO" id="GO:0016020">
    <property type="term" value="C:membrane"/>
    <property type="evidence" value="ECO:0007669"/>
    <property type="project" value="UniProtKB-SubCell"/>
</dbReference>
<evidence type="ECO:0000256" key="6">
    <source>
        <dbReference type="ARBA" id="ARBA00023136"/>
    </source>
</evidence>
<dbReference type="InterPro" id="IPR005828">
    <property type="entry name" value="MFS_sugar_transport-like"/>
</dbReference>
<evidence type="ECO:0000256" key="7">
    <source>
        <dbReference type="SAM" id="Phobius"/>
    </source>
</evidence>
<evidence type="ECO:0000256" key="5">
    <source>
        <dbReference type="ARBA" id="ARBA00022989"/>
    </source>
</evidence>
<evidence type="ECO:0000313" key="8">
    <source>
        <dbReference type="EMBL" id="JAI27443.1"/>
    </source>
</evidence>
<name>A0A0K8ULR2_BACLA</name>
<keyword evidence="3" id="KW-0813">Transport</keyword>
<keyword evidence="4 7" id="KW-0812">Transmembrane</keyword>
<reference evidence="8" key="1">
    <citation type="submission" date="2015-06" db="EMBL/GenBank/DDBJ databases">
        <authorList>
            <person name="Hoefler B.C."/>
            <person name="Straight P.D."/>
        </authorList>
    </citation>
    <scope>NUCLEOTIDE SEQUENCE</scope>
</reference>
<comment type="similarity">
    <text evidence="2">Belongs to the major facilitator superfamily.</text>
</comment>
<evidence type="ECO:0000256" key="1">
    <source>
        <dbReference type="ARBA" id="ARBA00004141"/>
    </source>
</evidence>
<keyword evidence="5 7" id="KW-1133">Transmembrane helix</keyword>
<dbReference type="EMBL" id="GDHF01024871">
    <property type="protein sequence ID" value="JAI27443.1"/>
    <property type="molecule type" value="Transcribed_RNA"/>
</dbReference>
<evidence type="ECO:0000256" key="2">
    <source>
        <dbReference type="ARBA" id="ARBA00008335"/>
    </source>
</evidence>
<dbReference type="PANTHER" id="PTHR23511">
    <property type="entry name" value="SYNAPTIC VESICLE GLYCOPROTEIN 2"/>
    <property type="match status" value="1"/>
</dbReference>
<accession>A0A0K8ULR2</accession>
<dbReference type="Pfam" id="PF00083">
    <property type="entry name" value="Sugar_tr"/>
    <property type="match status" value="1"/>
</dbReference>
<dbReference type="InterPro" id="IPR036259">
    <property type="entry name" value="MFS_trans_sf"/>
</dbReference>
<proteinExistence type="inferred from homology"/>
<dbReference type="Gene3D" id="1.20.1250.20">
    <property type="entry name" value="MFS general substrate transporter like domains"/>
    <property type="match status" value="1"/>
</dbReference>
<dbReference type="PANTHER" id="PTHR23511:SF37">
    <property type="entry name" value="MAJOR FACILITATOR SUPERFAMILY (MFS) PROFILE DOMAIN-CONTAINING PROTEIN-RELATED"/>
    <property type="match status" value="1"/>
</dbReference>
<comment type="subcellular location">
    <subcellularLocation>
        <location evidence="1">Membrane</location>
        <topology evidence="1">Multi-pass membrane protein</topology>
    </subcellularLocation>
</comment>
<dbReference type="AlphaFoldDB" id="A0A0K8ULR2"/>